<keyword evidence="4" id="KW-1185">Reference proteome</keyword>
<proteinExistence type="predicted"/>
<reference evidence="3 4" key="1">
    <citation type="journal article" date="2018" name="Int. J. Syst. Evol. Microbiol.">
        <title>Adhaeribacter swui sp. nov., isolated from wet mud.</title>
        <authorList>
            <person name="Kim D.U."/>
            <person name="Kim K.W."/>
            <person name="Kang M.S."/>
            <person name="Kim J.Y."/>
            <person name="Jang J.H."/>
            <person name="Kim M.K."/>
        </authorList>
    </citation>
    <scope>NUCLEOTIDE SEQUENCE [LARGE SCALE GENOMIC DNA]</scope>
    <source>
        <strain evidence="3 4">KCTC 52873</strain>
    </source>
</reference>
<dbReference type="InterPro" id="IPR001296">
    <property type="entry name" value="Glyco_trans_1"/>
</dbReference>
<evidence type="ECO:0000256" key="1">
    <source>
        <dbReference type="ARBA" id="ARBA00022679"/>
    </source>
</evidence>
<feature type="domain" description="Glycosyl transferase family 1" evidence="2">
    <location>
        <begin position="101"/>
        <end position="259"/>
    </location>
</feature>
<name>A0A7G7GCV8_9BACT</name>
<evidence type="ECO:0000259" key="2">
    <source>
        <dbReference type="Pfam" id="PF00534"/>
    </source>
</evidence>
<dbReference type="PANTHER" id="PTHR46401">
    <property type="entry name" value="GLYCOSYLTRANSFERASE WBBK-RELATED"/>
    <property type="match status" value="1"/>
</dbReference>
<dbReference type="GO" id="GO:0016757">
    <property type="term" value="F:glycosyltransferase activity"/>
    <property type="evidence" value="ECO:0007669"/>
    <property type="project" value="InterPro"/>
</dbReference>
<dbReference type="EMBL" id="CP055156">
    <property type="protein sequence ID" value="QNF34992.1"/>
    <property type="molecule type" value="Genomic_DNA"/>
</dbReference>
<gene>
    <name evidence="3" type="ORF">HUW51_20540</name>
</gene>
<dbReference type="Proteomes" id="UP000515237">
    <property type="component" value="Chromosome"/>
</dbReference>
<accession>A0A7G7GCV8</accession>
<organism evidence="3 4">
    <name type="scientific">Adhaeribacter swui</name>
    <dbReference type="NCBI Taxonomy" id="2086471"/>
    <lineage>
        <taxon>Bacteria</taxon>
        <taxon>Pseudomonadati</taxon>
        <taxon>Bacteroidota</taxon>
        <taxon>Cytophagia</taxon>
        <taxon>Cytophagales</taxon>
        <taxon>Hymenobacteraceae</taxon>
        <taxon>Adhaeribacter</taxon>
    </lineage>
</organism>
<dbReference type="PANTHER" id="PTHR46401:SF2">
    <property type="entry name" value="GLYCOSYLTRANSFERASE WBBK-RELATED"/>
    <property type="match status" value="1"/>
</dbReference>
<dbReference type="Gene3D" id="3.40.50.2000">
    <property type="entry name" value="Glycogen Phosphorylase B"/>
    <property type="match status" value="2"/>
</dbReference>
<evidence type="ECO:0000313" key="4">
    <source>
        <dbReference type="Proteomes" id="UP000515237"/>
    </source>
</evidence>
<sequence length="281" mass="32070">MPLLPIKADKRIVIIHDVNHIALSNTLSLIKRIYAQFVIYSALQLSDKIITVSEFSKKEIQKYFPAFTRHIYTIPLGVDKNQFHLFSEMEQNRILIKYNLPDYYILYVGNVKPHKNLQVLIKAFALLKKEEKFKNYKLVIVGKKEGFITGDNNISNLIDALHIFPDIIFTGFVAQPDLPILYAQAKLFVFPSLYEGFGLPPLEAMACGCPVIAANAASLPEIYKDAALFFNPDDALELNNTMMKLLYNVELRQHMIEKGLQLAAEHNWDKTAETLLNIINL</sequence>
<dbReference type="SUPFAM" id="SSF53756">
    <property type="entry name" value="UDP-Glycosyltransferase/glycogen phosphorylase"/>
    <property type="match status" value="1"/>
</dbReference>
<dbReference type="CDD" id="cd03809">
    <property type="entry name" value="GT4_MtfB-like"/>
    <property type="match status" value="1"/>
</dbReference>
<dbReference type="GO" id="GO:0008081">
    <property type="term" value="F:phosphoric diester hydrolase activity"/>
    <property type="evidence" value="ECO:0007669"/>
    <property type="project" value="InterPro"/>
</dbReference>
<dbReference type="InterPro" id="IPR023174">
    <property type="entry name" value="PDEase_CS"/>
</dbReference>
<dbReference type="KEGG" id="aswu:HUW51_20540"/>
<dbReference type="FunFam" id="3.40.50.2000:FF:000119">
    <property type="entry name" value="Glycosyl transferase group 1"/>
    <property type="match status" value="1"/>
</dbReference>
<dbReference type="PROSITE" id="PS00126">
    <property type="entry name" value="PDEASE_I_1"/>
    <property type="match status" value="1"/>
</dbReference>
<evidence type="ECO:0000313" key="3">
    <source>
        <dbReference type="EMBL" id="QNF34992.1"/>
    </source>
</evidence>
<dbReference type="GO" id="GO:0009103">
    <property type="term" value="P:lipopolysaccharide biosynthetic process"/>
    <property type="evidence" value="ECO:0007669"/>
    <property type="project" value="TreeGrafter"/>
</dbReference>
<protein>
    <submittedName>
        <fullName evidence="3">Glycosyltransferase family 4 protein</fullName>
    </submittedName>
</protein>
<dbReference type="RefSeq" id="WP_185271485.1">
    <property type="nucleotide sequence ID" value="NZ_CP055156.1"/>
</dbReference>
<dbReference type="AlphaFoldDB" id="A0A7G7GCV8"/>
<dbReference type="Pfam" id="PF00534">
    <property type="entry name" value="Glycos_transf_1"/>
    <property type="match status" value="1"/>
</dbReference>
<keyword evidence="1 3" id="KW-0808">Transferase</keyword>